<evidence type="ECO:0000256" key="1">
    <source>
        <dbReference type="ARBA" id="ARBA00023002"/>
    </source>
</evidence>
<organism evidence="3">
    <name type="scientific">Aspergillus flavus</name>
    <dbReference type="NCBI Taxonomy" id="5059"/>
    <lineage>
        <taxon>Eukaryota</taxon>
        <taxon>Fungi</taxon>
        <taxon>Dikarya</taxon>
        <taxon>Ascomycota</taxon>
        <taxon>Pezizomycotina</taxon>
        <taxon>Eurotiomycetes</taxon>
        <taxon>Eurotiomycetidae</taxon>
        <taxon>Eurotiales</taxon>
        <taxon>Aspergillaceae</taxon>
        <taxon>Aspergillus</taxon>
        <taxon>Aspergillus subgen. Circumdati</taxon>
    </lineage>
</organism>
<accession>A0A5N6GKG7</accession>
<dbReference type="Proteomes" id="UP000325434">
    <property type="component" value="Unassembled WGS sequence"/>
</dbReference>
<dbReference type="EMBL" id="ML734655">
    <property type="protein sequence ID" value="KAB8242822.1"/>
    <property type="molecule type" value="Genomic_DNA"/>
</dbReference>
<name>A0A5N6GKG7_ASPFL</name>
<dbReference type="PANTHER" id="PTHR35870:SF6">
    <property type="entry name" value="MGS207 PROTEIN"/>
    <property type="match status" value="1"/>
</dbReference>
<protein>
    <recommendedName>
        <fullName evidence="4">MGS207 protein</fullName>
    </recommendedName>
</protein>
<feature type="region of interest" description="Disordered" evidence="2">
    <location>
        <begin position="1"/>
        <end position="20"/>
    </location>
</feature>
<keyword evidence="1" id="KW-0560">Oxidoreductase</keyword>
<dbReference type="InterPro" id="IPR025337">
    <property type="entry name" value="Questin_oxidase-like"/>
</dbReference>
<dbReference type="Pfam" id="PF14027">
    <property type="entry name" value="Questin_oxidase"/>
    <property type="match status" value="1"/>
</dbReference>
<dbReference type="GO" id="GO:0016491">
    <property type="term" value="F:oxidoreductase activity"/>
    <property type="evidence" value="ECO:0007669"/>
    <property type="project" value="UniProtKB-KW"/>
</dbReference>
<dbReference type="AlphaFoldDB" id="A0A5N6GKG7"/>
<evidence type="ECO:0000256" key="2">
    <source>
        <dbReference type="SAM" id="MobiDB-lite"/>
    </source>
</evidence>
<gene>
    <name evidence="3" type="ORF">BDV35DRAFT_399743</name>
</gene>
<sequence length="428" mass="48621">MATNAGTLGQNSVRLPPSSELKDLPPVPVYDVTKFPDARTQTLRALLEAGHVTVAPLRDPELILHSHLPHLLGSAYALGANSDQLKRSYEHEITQLVPIARGFTRGDAISKDNWRSFLGHKQYTVAYQDFFDNQVQERQGDWGKVLEEYLYSGSQPLINGFTGGLGHPFIHLAYAFEFRSKEVATQALSQGCTEYNPLHYLLDQPSPDTATYKTTSLSAVFENVRTDARLDGLFTEPGFANLEVLQKPRHLAVVLEHWNAWEMIDPLRCFEECCDLSVLVALSNGNPHDSFDFYDAHIMTLAHALRVLWHYLPPQHRVSILRQYALFGIMTYICQQHPIFGLKPIEAVKLSGRDWEWVLDTALPHKWALDVHFFKAIRAPKVFEETFGRKDNFYLKAAVKFVTEFRGWEGYCEGVVGFVPSRDGYRPE</sequence>
<dbReference type="VEuPathDB" id="FungiDB:F9C07_10116"/>
<dbReference type="VEuPathDB" id="FungiDB:AFLA_011373"/>
<evidence type="ECO:0008006" key="4">
    <source>
        <dbReference type="Google" id="ProtNLM"/>
    </source>
</evidence>
<proteinExistence type="predicted"/>
<reference evidence="3" key="1">
    <citation type="submission" date="2019-04" db="EMBL/GenBank/DDBJ databases">
        <title>Friends and foes A comparative genomics study of 23 Aspergillus species from section Flavi.</title>
        <authorList>
            <consortium name="DOE Joint Genome Institute"/>
            <person name="Kjaerbolling I."/>
            <person name="Vesth T."/>
            <person name="Frisvad J.C."/>
            <person name="Nybo J.L."/>
            <person name="Theobald S."/>
            <person name="Kildgaard S."/>
            <person name="Isbrandt T."/>
            <person name="Kuo A."/>
            <person name="Sato A."/>
            <person name="Lyhne E.K."/>
            <person name="Kogle M.E."/>
            <person name="Wiebenga A."/>
            <person name="Kun R.S."/>
            <person name="Lubbers R.J."/>
            <person name="Makela M.R."/>
            <person name="Barry K."/>
            <person name="Chovatia M."/>
            <person name="Clum A."/>
            <person name="Daum C."/>
            <person name="Haridas S."/>
            <person name="He G."/>
            <person name="LaButti K."/>
            <person name="Lipzen A."/>
            <person name="Mondo S."/>
            <person name="Riley R."/>
            <person name="Salamov A."/>
            <person name="Simmons B.A."/>
            <person name="Magnuson J.K."/>
            <person name="Henrissat B."/>
            <person name="Mortensen U.H."/>
            <person name="Larsen T.O."/>
            <person name="Devries R.P."/>
            <person name="Grigoriev I.V."/>
            <person name="Machida M."/>
            <person name="Baker S.E."/>
            <person name="Andersen M.R."/>
        </authorList>
    </citation>
    <scope>NUCLEOTIDE SEQUENCE [LARGE SCALE GENOMIC DNA]</scope>
    <source>
        <strain evidence="3">CBS 121.62</strain>
    </source>
</reference>
<evidence type="ECO:0000313" key="3">
    <source>
        <dbReference type="EMBL" id="KAB8242822.1"/>
    </source>
</evidence>
<feature type="compositionally biased region" description="Polar residues" evidence="2">
    <location>
        <begin position="1"/>
        <end position="13"/>
    </location>
</feature>
<dbReference type="PANTHER" id="PTHR35870">
    <property type="entry name" value="PROTEIN, PUTATIVE (AFU_ORTHOLOGUE AFUA_5G03330)-RELATED"/>
    <property type="match status" value="1"/>
</dbReference>